<dbReference type="PRINTS" id="PR00069">
    <property type="entry name" value="ALDKETRDTASE"/>
</dbReference>
<dbReference type="GO" id="GO:0005737">
    <property type="term" value="C:cytoplasm"/>
    <property type="evidence" value="ECO:0007669"/>
    <property type="project" value="TreeGrafter"/>
</dbReference>
<dbReference type="PANTHER" id="PTHR43625:SF40">
    <property type="entry name" value="ALDO-KETO REDUCTASE YAKC [NADP(+)]"/>
    <property type="match status" value="1"/>
</dbReference>
<dbReference type="GO" id="GO:0016491">
    <property type="term" value="F:oxidoreductase activity"/>
    <property type="evidence" value="ECO:0007669"/>
    <property type="project" value="UniProtKB-KW"/>
</dbReference>
<dbReference type="InterPro" id="IPR020471">
    <property type="entry name" value="AKR"/>
</dbReference>
<gene>
    <name evidence="3" type="primary">alc3</name>
    <name evidence="3" type="ORF">SERLADRAFT_416667</name>
</gene>
<dbReference type="InterPro" id="IPR036812">
    <property type="entry name" value="NAD(P)_OxRdtase_dom_sf"/>
</dbReference>
<dbReference type="GO" id="GO:0016874">
    <property type="term" value="F:ligase activity"/>
    <property type="evidence" value="ECO:0007669"/>
    <property type="project" value="UniProtKB-KW"/>
</dbReference>
<dbReference type="Pfam" id="PF00248">
    <property type="entry name" value="Aldo_ket_red"/>
    <property type="match status" value="1"/>
</dbReference>
<accession>F8P2A8</accession>
<dbReference type="EMBL" id="GL945436">
    <property type="protein sequence ID" value="EGO23286.1"/>
    <property type="molecule type" value="Genomic_DNA"/>
</dbReference>
<feature type="domain" description="NADP-dependent oxidoreductase" evidence="2">
    <location>
        <begin position="18"/>
        <end position="308"/>
    </location>
</feature>
<dbReference type="SUPFAM" id="SSF51430">
    <property type="entry name" value="NAD(P)-linked oxidoreductase"/>
    <property type="match status" value="1"/>
</dbReference>
<evidence type="ECO:0000313" key="3">
    <source>
        <dbReference type="EMBL" id="EGO23286.1"/>
    </source>
</evidence>
<dbReference type="PANTHER" id="PTHR43625">
    <property type="entry name" value="AFLATOXIN B1 ALDEHYDE REDUCTASE"/>
    <property type="match status" value="1"/>
</dbReference>
<dbReference type="InterPro" id="IPR050791">
    <property type="entry name" value="Aldo-Keto_reductase"/>
</dbReference>
<dbReference type="GeneID" id="18813513"/>
<dbReference type="OrthoDB" id="37537at2759"/>
<dbReference type="KEGG" id="sla:SERLADRAFT_416667"/>
<dbReference type="RefSeq" id="XP_007320526.1">
    <property type="nucleotide sequence ID" value="XM_007320464.1"/>
</dbReference>
<keyword evidence="1" id="KW-0560">Oxidoreductase</keyword>
<dbReference type="Gene3D" id="3.20.20.100">
    <property type="entry name" value="NADP-dependent oxidoreductase domain"/>
    <property type="match status" value="1"/>
</dbReference>
<evidence type="ECO:0000259" key="2">
    <source>
        <dbReference type="Pfam" id="PF00248"/>
    </source>
</evidence>
<organism>
    <name type="scientific">Serpula lacrymans var. lacrymans (strain S7.9)</name>
    <name type="common">Dry rot fungus</name>
    <dbReference type="NCBI Taxonomy" id="578457"/>
    <lineage>
        <taxon>Eukaryota</taxon>
        <taxon>Fungi</taxon>
        <taxon>Dikarya</taxon>
        <taxon>Basidiomycota</taxon>
        <taxon>Agaricomycotina</taxon>
        <taxon>Agaricomycetes</taxon>
        <taxon>Agaricomycetidae</taxon>
        <taxon>Boletales</taxon>
        <taxon>Coniophorineae</taxon>
        <taxon>Serpulaceae</taxon>
        <taxon>Serpula</taxon>
    </lineage>
</organism>
<name>F8P2A8_SERL9</name>
<keyword evidence="3" id="KW-0436">Ligase</keyword>
<dbReference type="HOGENOM" id="CLU_023205_2_1_1"/>
<sequence length="340" mass="37594">MSSGIPTRKIGDASLPAIGYGAMGIAGLYYGAADTDEERFAVLDRLFELGCTHWDTAWIYNDSEELIGNWFKRTGKRSQIFLATKFGITPTFAVDGHPEYAKQSCAESLSRLGVSCIDLFYLHRVDTTVPIEHTIRAMAELVKEGKVKYLGLSEPSAATLRRAHAVHPIAAIQVEYSPLIFDIEKNGLLETARELGVAVVTYSPLARGILAGRYKSYADVPEDNFIRTIPKYSEANFPSILNLVKVLESIAAKYDEGTTVGQVALAWLLAQGDDIIPIPGTKTVNYAVENMGALRLSLDLIDLQRIRQAMLSTEKDAHGNRYNEYLMSLEYQDTPIYDTA</sequence>
<protein>
    <submittedName>
        <fullName evidence="3">Amp-CoA ligase</fullName>
    </submittedName>
</protein>
<dbReference type="Proteomes" id="UP000008064">
    <property type="component" value="Unassembled WGS sequence"/>
</dbReference>
<evidence type="ECO:0000256" key="1">
    <source>
        <dbReference type="ARBA" id="ARBA00023002"/>
    </source>
</evidence>
<proteinExistence type="predicted"/>
<dbReference type="InterPro" id="IPR023210">
    <property type="entry name" value="NADP_OxRdtase_dom"/>
</dbReference>
<reference evidence="3" key="1">
    <citation type="submission" date="2011-04" db="EMBL/GenBank/DDBJ databases">
        <title>Evolution of plant cell wall degrading machinery underlies the functional diversity of forest fungi.</title>
        <authorList>
            <consortium name="US DOE Joint Genome Institute (JGI-PGF)"/>
            <person name="Eastwood D.C."/>
            <person name="Floudas D."/>
            <person name="Binder M."/>
            <person name="Majcherczyk A."/>
            <person name="Schneider P."/>
            <person name="Aerts A."/>
            <person name="Asiegbu F.O."/>
            <person name="Baker S.E."/>
            <person name="Barry K."/>
            <person name="Bendiksby M."/>
            <person name="Blumentritt M."/>
            <person name="Coutinho P.M."/>
            <person name="Cullen D."/>
            <person name="Cullen D."/>
            <person name="Gathman A."/>
            <person name="Goodell B."/>
            <person name="Henrissat B."/>
            <person name="Ihrmark K."/>
            <person name="Kauserud H."/>
            <person name="Kohler A."/>
            <person name="LaButti K."/>
            <person name="Lapidus A."/>
            <person name="Lavin J.L."/>
            <person name="Lee Y.-H."/>
            <person name="Lindquist E."/>
            <person name="Lilly W."/>
            <person name="Lucas S."/>
            <person name="Morin E."/>
            <person name="Murat C."/>
            <person name="Oguiza J.A."/>
            <person name="Park J."/>
            <person name="Pisabarro A.G."/>
            <person name="Riley R."/>
            <person name="Rosling A."/>
            <person name="Salamov A."/>
            <person name="Schmidt O."/>
            <person name="Schmutz J."/>
            <person name="Skrede I."/>
            <person name="Stenlid J."/>
            <person name="Wiebenga A."/>
            <person name="Xie X."/>
            <person name="Kues U."/>
            <person name="Hibbett D.S."/>
            <person name="Hoffmeister D."/>
            <person name="Hogberg N."/>
            <person name="Martin F."/>
            <person name="Grigoriev I.V."/>
            <person name="Watkinson S.C."/>
        </authorList>
    </citation>
    <scope>NUCLEOTIDE SEQUENCE</scope>
    <source>
        <strain evidence="3">S7.9</strain>
    </source>
</reference>
<dbReference type="AlphaFoldDB" id="F8P2A8"/>